<keyword evidence="1" id="KW-0472">Membrane</keyword>
<evidence type="ECO:0000256" key="1">
    <source>
        <dbReference type="SAM" id="Phobius"/>
    </source>
</evidence>
<feature type="transmembrane region" description="Helical" evidence="1">
    <location>
        <begin position="49"/>
        <end position="72"/>
    </location>
</feature>
<organism evidence="2">
    <name type="scientific">Fagus sylvatica</name>
    <name type="common">Beechnut</name>
    <dbReference type="NCBI Taxonomy" id="28930"/>
    <lineage>
        <taxon>Eukaryota</taxon>
        <taxon>Viridiplantae</taxon>
        <taxon>Streptophyta</taxon>
        <taxon>Embryophyta</taxon>
        <taxon>Tracheophyta</taxon>
        <taxon>Spermatophyta</taxon>
        <taxon>Magnoliopsida</taxon>
        <taxon>eudicotyledons</taxon>
        <taxon>Gunneridae</taxon>
        <taxon>Pentapetalae</taxon>
        <taxon>rosids</taxon>
        <taxon>fabids</taxon>
        <taxon>Fagales</taxon>
        <taxon>Fagaceae</taxon>
        <taxon>Fagus</taxon>
    </lineage>
</organism>
<dbReference type="AlphaFoldDB" id="A0A2N9F084"/>
<gene>
    <name evidence="2" type="ORF">FSB_LOCUS8395</name>
</gene>
<keyword evidence="1" id="KW-1133">Transmembrane helix</keyword>
<name>A0A2N9F084_FAGSY</name>
<evidence type="ECO:0000313" key="2">
    <source>
        <dbReference type="EMBL" id="SPC80513.1"/>
    </source>
</evidence>
<keyword evidence="1" id="KW-0812">Transmembrane</keyword>
<dbReference type="EMBL" id="OIVN01000454">
    <property type="protein sequence ID" value="SPC80513.1"/>
    <property type="molecule type" value="Genomic_DNA"/>
</dbReference>
<sequence>MLTGRPIAAPRQHRHDDASVLTRSRLSPHAVTPPPLLSSLLAQLLQLRFFLLCKFVVVNLWCMCCACAAAYFTTE</sequence>
<accession>A0A2N9F084</accession>
<reference evidence="2" key="1">
    <citation type="submission" date="2018-02" db="EMBL/GenBank/DDBJ databases">
        <authorList>
            <person name="Cohen D.B."/>
            <person name="Kent A.D."/>
        </authorList>
    </citation>
    <scope>NUCLEOTIDE SEQUENCE</scope>
</reference>
<proteinExistence type="predicted"/>
<protein>
    <submittedName>
        <fullName evidence="2">Uncharacterized protein</fullName>
    </submittedName>
</protein>